<accession>E0IGK6</accession>
<gene>
    <name evidence="1" type="ORF">PaecuDRAFT_4799</name>
</gene>
<evidence type="ECO:0000313" key="2">
    <source>
        <dbReference type="Proteomes" id="UP000005387"/>
    </source>
</evidence>
<name>E0IGK6_9BACL</name>
<dbReference type="AlphaFoldDB" id="E0IGK6"/>
<keyword evidence="2" id="KW-1185">Reference proteome</keyword>
<protein>
    <submittedName>
        <fullName evidence="1">Uncharacterized protein</fullName>
    </submittedName>
</protein>
<proteinExistence type="predicted"/>
<reference evidence="1 2" key="1">
    <citation type="submission" date="2010-07" db="EMBL/GenBank/DDBJ databases">
        <title>The draft genome of Paenibacillus curdlanolyticus YK9.</title>
        <authorList>
            <consortium name="US DOE Joint Genome Institute (JGI-PGF)"/>
            <person name="Lucas S."/>
            <person name="Copeland A."/>
            <person name="Lapidus A."/>
            <person name="Cheng J.-F."/>
            <person name="Bruce D."/>
            <person name="Goodwin L."/>
            <person name="Pitluck S."/>
            <person name="Land M.L."/>
            <person name="Hauser L."/>
            <person name="Chang Y.-J."/>
            <person name="Jeffries C."/>
            <person name="Anderson I.J."/>
            <person name="Johnson E."/>
            <person name="Loganathan U."/>
            <person name="Mulhopadhyay B."/>
            <person name="Kyrpides N."/>
            <person name="Woyke T.J."/>
        </authorList>
    </citation>
    <scope>NUCLEOTIDE SEQUENCE [LARGE SCALE GENOMIC DNA]</scope>
    <source>
        <strain evidence="1 2">YK9</strain>
    </source>
</reference>
<dbReference type="eggNOG" id="ENOG50338CR">
    <property type="taxonomic scope" value="Bacteria"/>
</dbReference>
<dbReference type="Proteomes" id="UP000005387">
    <property type="component" value="Unassembled WGS sequence"/>
</dbReference>
<sequence>MTSNKPPYLVPGGVIRKVKVPTSIRQSGPILSRFTVVWVQTNGVPFRTTNFFAQLVRNGVVVATAGFDPFGVVRFNNITTLTTATFQLRAFNPFGVLQRVRTVPSGVEAFAIIG</sequence>
<organism evidence="1 2">
    <name type="scientific">Paenibacillus curdlanolyticus YK9</name>
    <dbReference type="NCBI Taxonomy" id="717606"/>
    <lineage>
        <taxon>Bacteria</taxon>
        <taxon>Bacillati</taxon>
        <taxon>Bacillota</taxon>
        <taxon>Bacilli</taxon>
        <taxon>Bacillales</taxon>
        <taxon>Paenibacillaceae</taxon>
        <taxon>Paenibacillus</taxon>
    </lineage>
</organism>
<dbReference type="EMBL" id="AEDD01000020">
    <property type="protein sequence ID" value="EFM08386.1"/>
    <property type="molecule type" value="Genomic_DNA"/>
</dbReference>
<dbReference type="OrthoDB" id="2678943at2"/>
<evidence type="ECO:0000313" key="1">
    <source>
        <dbReference type="EMBL" id="EFM08386.1"/>
    </source>
</evidence>
<dbReference type="RefSeq" id="WP_006040777.1">
    <property type="nucleotide sequence ID" value="NZ_AEDD01000020.1"/>
</dbReference>